<reference evidence="5 6" key="1">
    <citation type="submission" date="2019-07" db="EMBL/GenBank/DDBJ databases">
        <title>Whole genome shotgun sequence of Skermanella aerolata NBRC 106429.</title>
        <authorList>
            <person name="Hosoyama A."/>
            <person name="Uohara A."/>
            <person name="Ohji S."/>
            <person name="Ichikawa N."/>
        </authorList>
    </citation>
    <scope>NUCLEOTIDE SEQUENCE [LARGE SCALE GENOMIC DNA]</scope>
    <source>
        <strain evidence="5 6">NBRC 106429</strain>
    </source>
</reference>
<comment type="caution">
    <text evidence="5">The sequence shown here is derived from an EMBL/GenBank/DDBJ whole genome shotgun (WGS) entry which is preliminary data.</text>
</comment>
<keyword evidence="6" id="KW-1185">Reference proteome</keyword>
<feature type="compositionally biased region" description="Low complexity" evidence="2">
    <location>
        <begin position="19"/>
        <end position="36"/>
    </location>
</feature>
<keyword evidence="3" id="KW-0472">Membrane</keyword>
<dbReference type="OrthoDB" id="9810980at2"/>
<proteinExistence type="predicted"/>
<dbReference type="Gene3D" id="2.40.30.170">
    <property type="match status" value="1"/>
</dbReference>
<gene>
    <name evidence="5" type="ORF">SAE02_00240</name>
</gene>
<keyword evidence="1" id="KW-0175">Coiled coil</keyword>
<keyword evidence="3" id="KW-1133">Transmembrane helix</keyword>
<evidence type="ECO:0000313" key="5">
    <source>
        <dbReference type="EMBL" id="GEO35876.1"/>
    </source>
</evidence>
<feature type="compositionally biased region" description="Basic residues" evidence="2">
    <location>
        <begin position="37"/>
        <end position="46"/>
    </location>
</feature>
<feature type="transmembrane region" description="Helical" evidence="3">
    <location>
        <begin position="74"/>
        <end position="92"/>
    </location>
</feature>
<dbReference type="AlphaFoldDB" id="A0A512DHF7"/>
<evidence type="ECO:0000259" key="4">
    <source>
        <dbReference type="Pfam" id="PF26002"/>
    </source>
</evidence>
<protein>
    <submittedName>
        <fullName evidence="5">HlyD family type I secretion periplasmic adaptor subunit</fullName>
    </submittedName>
</protein>
<dbReference type="InterPro" id="IPR050739">
    <property type="entry name" value="MFP"/>
</dbReference>
<feature type="coiled-coil region" evidence="1">
    <location>
        <begin position="247"/>
        <end position="311"/>
    </location>
</feature>
<sequence length="489" mass="54274">MKLFGKKPSTEKPKAKTSAKPIIKPVAKPVAKPAAKPVRKAPKKPPGRNAAHDTRHPLKAATLLYSSPNAFFRGAVYFLFFTLIGMLIYSGYATKDTVVEAPLKLQRQAMVIQAIGGGLIESVEVGENSPVSVGDELATIQEKIRAATTPEQEALQRQIGGLQHQEREAAKTAEFRLSQMELDRLNLTQRRATEQAAIDNRIRQIDIQLQITQRNRAGIDEDLGSARRDLGVKQQLFAMRDIPQVELQRAQTRVSDLQRALNNADAEIQNVRLALESAKGDRAQIAETFSQARQENEIENLKRARQRDQALNRDRIAELNRRLLESRTLVPGVRYDDDKALYTSIVDGVVTNVHIQRGTIINPGAPLFTMVRNTAPLEAHVLIPNRDIGKIRRGQKVQIKYFAYPTQDYGVQTGSITEISAKPAAAEPGKPSLYLVNVALEKETVTGPSGLTRALEIGIEGYAQIKTGEKRFLEILFAPSSRFFEPIVD</sequence>
<dbReference type="PANTHER" id="PTHR30386:SF28">
    <property type="entry name" value="EXPORTED PROTEIN"/>
    <property type="match status" value="1"/>
</dbReference>
<evidence type="ECO:0000313" key="6">
    <source>
        <dbReference type="Proteomes" id="UP000321523"/>
    </source>
</evidence>
<name>A0A512DHF7_9PROT</name>
<dbReference type="InterPro" id="IPR058982">
    <property type="entry name" value="Beta-barrel_AprE"/>
</dbReference>
<dbReference type="Proteomes" id="UP000321523">
    <property type="component" value="Unassembled WGS sequence"/>
</dbReference>
<evidence type="ECO:0000256" key="1">
    <source>
        <dbReference type="SAM" id="Coils"/>
    </source>
</evidence>
<feature type="region of interest" description="Disordered" evidence="2">
    <location>
        <begin position="1"/>
        <end position="55"/>
    </location>
</feature>
<dbReference type="EMBL" id="BJYZ01000001">
    <property type="protein sequence ID" value="GEO35876.1"/>
    <property type="molecule type" value="Genomic_DNA"/>
</dbReference>
<keyword evidence="3" id="KW-0812">Transmembrane</keyword>
<feature type="domain" description="AprE-like beta-barrel" evidence="4">
    <location>
        <begin position="379"/>
        <end position="467"/>
    </location>
</feature>
<accession>A0A512DHF7</accession>
<evidence type="ECO:0000256" key="2">
    <source>
        <dbReference type="SAM" id="MobiDB-lite"/>
    </source>
</evidence>
<dbReference type="Pfam" id="PF26002">
    <property type="entry name" value="Beta-barrel_AprE"/>
    <property type="match status" value="1"/>
</dbReference>
<evidence type="ECO:0000256" key="3">
    <source>
        <dbReference type="SAM" id="Phobius"/>
    </source>
</evidence>
<organism evidence="5 6">
    <name type="scientific">Skermanella aerolata</name>
    <dbReference type="NCBI Taxonomy" id="393310"/>
    <lineage>
        <taxon>Bacteria</taxon>
        <taxon>Pseudomonadati</taxon>
        <taxon>Pseudomonadota</taxon>
        <taxon>Alphaproteobacteria</taxon>
        <taxon>Rhodospirillales</taxon>
        <taxon>Azospirillaceae</taxon>
        <taxon>Skermanella</taxon>
    </lineage>
</organism>
<dbReference type="PANTHER" id="PTHR30386">
    <property type="entry name" value="MEMBRANE FUSION SUBUNIT OF EMRAB-TOLC MULTIDRUG EFFLUX PUMP"/>
    <property type="match status" value="1"/>
</dbReference>
<dbReference type="PRINTS" id="PR01490">
    <property type="entry name" value="RTXTOXIND"/>
</dbReference>